<protein>
    <submittedName>
        <fullName evidence="1">Uncharacterized protein</fullName>
    </submittedName>
</protein>
<dbReference type="AlphaFoldDB" id="A0A6N2LDL2"/>
<gene>
    <name evidence="1" type="ORF">SVIM_LOCUS217433</name>
</gene>
<evidence type="ECO:0000313" key="1">
    <source>
        <dbReference type="EMBL" id="VFU39265.1"/>
    </source>
</evidence>
<name>A0A6N2LDL2_SALVM</name>
<accession>A0A6N2LDL2</accession>
<dbReference type="EMBL" id="CAADRP010001524">
    <property type="protein sequence ID" value="VFU39265.1"/>
    <property type="molecule type" value="Genomic_DNA"/>
</dbReference>
<sequence length="95" mass="10689">MRRLGKDGKLKSCSVPLKPKSPSVKLVTLPELSQVIPTQLWHGLVPTQEESRDWLWLSRLAFHFERASASVLLPNTEVAEEPFHPIQSNCLFLAG</sequence>
<proteinExistence type="predicted"/>
<reference evidence="1" key="1">
    <citation type="submission" date="2019-03" db="EMBL/GenBank/DDBJ databases">
        <authorList>
            <person name="Mank J."/>
            <person name="Almeida P."/>
        </authorList>
    </citation>
    <scope>NUCLEOTIDE SEQUENCE</scope>
    <source>
        <strain evidence="1">78183</strain>
    </source>
</reference>
<organism evidence="1">
    <name type="scientific">Salix viminalis</name>
    <name type="common">Common osier</name>
    <name type="synonym">Basket willow</name>
    <dbReference type="NCBI Taxonomy" id="40686"/>
    <lineage>
        <taxon>Eukaryota</taxon>
        <taxon>Viridiplantae</taxon>
        <taxon>Streptophyta</taxon>
        <taxon>Embryophyta</taxon>
        <taxon>Tracheophyta</taxon>
        <taxon>Spermatophyta</taxon>
        <taxon>Magnoliopsida</taxon>
        <taxon>eudicotyledons</taxon>
        <taxon>Gunneridae</taxon>
        <taxon>Pentapetalae</taxon>
        <taxon>rosids</taxon>
        <taxon>fabids</taxon>
        <taxon>Malpighiales</taxon>
        <taxon>Salicaceae</taxon>
        <taxon>Saliceae</taxon>
        <taxon>Salix</taxon>
    </lineage>
</organism>